<keyword evidence="5" id="KW-0175">Coiled coil</keyword>
<dbReference type="PROSITE" id="PS50199">
    <property type="entry name" value="ZF_RANBP2_2"/>
    <property type="match status" value="1"/>
</dbReference>
<evidence type="ECO:0000256" key="1">
    <source>
        <dbReference type="ARBA" id="ARBA00022723"/>
    </source>
</evidence>
<dbReference type="PANTHER" id="PTHR19446">
    <property type="entry name" value="REVERSE TRANSCRIPTASES"/>
    <property type="match status" value="1"/>
</dbReference>
<feature type="non-terminal residue" evidence="8">
    <location>
        <position position="1201"/>
    </location>
</feature>
<comment type="caution">
    <text evidence="8">The sequence shown here is derived from an EMBL/GenBank/DDBJ whole genome shotgun (WGS) entry which is preliminary data.</text>
</comment>
<name>A0ABN9YH21_9DINO</name>
<dbReference type="Gene3D" id="3.60.10.10">
    <property type="entry name" value="Endonuclease/exonuclease/phosphatase"/>
    <property type="match status" value="1"/>
</dbReference>
<evidence type="ECO:0000256" key="2">
    <source>
        <dbReference type="ARBA" id="ARBA00022771"/>
    </source>
</evidence>
<evidence type="ECO:0000256" key="4">
    <source>
        <dbReference type="PROSITE-ProRule" id="PRU00322"/>
    </source>
</evidence>
<evidence type="ECO:0000313" key="9">
    <source>
        <dbReference type="Proteomes" id="UP001189429"/>
    </source>
</evidence>
<evidence type="ECO:0000313" key="8">
    <source>
        <dbReference type="EMBL" id="CAK0911187.1"/>
    </source>
</evidence>
<keyword evidence="9" id="KW-1185">Reference proteome</keyword>
<keyword evidence="3" id="KW-0862">Zinc</keyword>
<organism evidence="8 9">
    <name type="scientific">Prorocentrum cordatum</name>
    <dbReference type="NCBI Taxonomy" id="2364126"/>
    <lineage>
        <taxon>Eukaryota</taxon>
        <taxon>Sar</taxon>
        <taxon>Alveolata</taxon>
        <taxon>Dinophyceae</taxon>
        <taxon>Prorocentrales</taxon>
        <taxon>Prorocentraceae</taxon>
        <taxon>Prorocentrum</taxon>
    </lineage>
</organism>
<dbReference type="InterPro" id="IPR001876">
    <property type="entry name" value="Znf_RanBP2"/>
</dbReference>
<protein>
    <recommendedName>
        <fullName evidence="7">RanBP2-type domain-containing protein</fullName>
    </recommendedName>
</protein>
<feature type="compositionally biased region" description="Low complexity" evidence="6">
    <location>
        <begin position="97"/>
        <end position="116"/>
    </location>
</feature>
<evidence type="ECO:0000256" key="5">
    <source>
        <dbReference type="SAM" id="Coils"/>
    </source>
</evidence>
<accession>A0ABN9YH21</accession>
<dbReference type="Proteomes" id="UP001189429">
    <property type="component" value="Unassembled WGS sequence"/>
</dbReference>
<dbReference type="PROSITE" id="PS01358">
    <property type="entry name" value="ZF_RANBP2_1"/>
    <property type="match status" value="1"/>
</dbReference>
<keyword evidence="2 4" id="KW-0863">Zinc-finger</keyword>
<feature type="region of interest" description="Disordered" evidence="6">
    <location>
        <begin position="97"/>
        <end position="123"/>
    </location>
</feature>
<reference evidence="8" key="1">
    <citation type="submission" date="2023-10" db="EMBL/GenBank/DDBJ databases">
        <authorList>
            <person name="Chen Y."/>
            <person name="Shah S."/>
            <person name="Dougan E. K."/>
            <person name="Thang M."/>
            <person name="Chan C."/>
        </authorList>
    </citation>
    <scope>NUCLEOTIDE SEQUENCE [LARGE SCALE GENOMIC DNA]</scope>
</reference>
<evidence type="ECO:0000259" key="7">
    <source>
        <dbReference type="PROSITE" id="PS50199"/>
    </source>
</evidence>
<evidence type="ECO:0000256" key="6">
    <source>
        <dbReference type="SAM" id="MobiDB-lite"/>
    </source>
</evidence>
<dbReference type="SUPFAM" id="SSF56219">
    <property type="entry name" value="DNase I-like"/>
    <property type="match status" value="1"/>
</dbReference>
<feature type="coiled-coil region" evidence="5">
    <location>
        <begin position="178"/>
        <end position="219"/>
    </location>
</feature>
<gene>
    <name evidence="8" type="ORF">PCOR1329_LOCUS85134</name>
</gene>
<keyword evidence="1" id="KW-0479">Metal-binding</keyword>
<proteinExistence type="predicted"/>
<sequence length="1201" mass="132045">MWSHDEWTKLGWKQNQDGSWVNGSRTWRPPSTTAARSWTCKVCNSTNWSPKTKCSVCNVKKSFQPQPGQPSLTNAAPPPQQGVAAQLSAVASKLLQAAPTTAPPSTAAPTAPPSASGDLTKAQRQAQIKQLEAALIPLQGVEHQELRSSIVKQVAEHKQALISDKPLGQRRDTCNDALERAKKRTLQAREALALAEQTAQAAEVEEQRLTQELTDLQHELAEAPVPEEGLDALRAHLAAACDKVASLPGAPADAADHAKSLSADLLSRFEKAFEEQAEAPTGPLTRWQGHRMRRDDTEVSFLNLATFNVQTLDPKEQRQLRRIGQRLAARTQLIETYLRDRGVHVAGIQEARLPDQGCQELNHYYAFTAAAISDGTGGVQLWIHKDLHATASKAATNVVNPRLLRTEASIAGCAVMAISAHAPVSSAPTQDKRDFWDALHRELRQARHRTSIIVFIDGNDDDEVHGVSSNYQFSQECRLANHLADAAELLGSEEPTWFGILGHEKRCDHIWLGPRRQHHLRSAQVYDDSLSFTEREDHKALGAQLALPALLEEHSPPSLKVSPARLCDEQLPDAHRQAALAPRDFALHRNAVRALTRIDRQRWGEELALQADAADRSGDAKQLHNITRQLKVHKGLRKHAKTLDERGAALFDPDEIQRRWERHWSSLFACQTMTALSEPPPAGDPLRRPPQHLDRDRVRHNLDRIHPKKGLGPDGISASIWRAGGEAALDMAIPLFDISFTAAQAPIAMKGGKLWGIWKQKGDPACGSMPGRDAALLTTAIPTFIERALHQQRALHQRRSWALLFLDLAKAFDSIIREYLYGVGRGKLSDLSAYLQRAGTPAPVAQEAQTYLETHPPLLEQAGMTPEDARQIADWHAGTWFAIRGAEHDVALARRGARQGCRLGALCFNLAYELALGRARQRFREAGIALQLRTPKHVAFPWATALDSREDLHETANTDVDGECWTTCMATDILVHEFARLGLTINFGPGKSAAMAKLFSNGSRKLHQSTLMENGREQFTSPGGFTLEIVHHFTRLGTIHQDAGGHQADGRRKAAKAQQAFAPLPAPIFGSKAIAGPARIKLGWLPLEAQYHRVLRRIHGSMRFGAPGAPTDLEVRAALQAPPLASLARAQRLAGLCSQLQAPPLAVRCIAAVPKPASATHLLTGLRHLAAAYPAETQALGDPFHFPAAWREFILSEPARW</sequence>
<evidence type="ECO:0000256" key="3">
    <source>
        <dbReference type="ARBA" id="ARBA00022833"/>
    </source>
</evidence>
<dbReference type="InterPro" id="IPR036691">
    <property type="entry name" value="Endo/exonu/phosph_ase_sf"/>
</dbReference>
<dbReference type="EMBL" id="CAUYUJ010022533">
    <property type="protein sequence ID" value="CAK0911187.1"/>
    <property type="molecule type" value="Genomic_DNA"/>
</dbReference>
<feature type="domain" description="RanBP2-type" evidence="7">
    <location>
        <begin position="34"/>
        <end position="63"/>
    </location>
</feature>